<proteinExistence type="predicted"/>
<comment type="caution">
    <text evidence="2">The sequence shown here is derived from an EMBL/GenBank/DDBJ whole genome shotgun (WGS) entry which is preliminary data.</text>
</comment>
<protein>
    <submittedName>
        <fullName evidence="2">Uncharacterized protein</fullName>
    </submittedName>
</protein>
<reference evidence="3" key="1">
    <citation type="journal article" date="2019" name="Int. J. Syst. Evol. Microbiol.">
        <title>The Global Catalogue of Microorganisms (GCM) 10K type strain sequencing project: providing services to taxonomists for standard genome sequencing and annotation.</title>
        <authorList>
            <consortium name="The Broad Institute Genomics Platform"/>
            <consortium name="The Broad Institute Genome Sequencing Center for Infectious Disease"/>
            <person name="Wu L."/>
            <person name="Ma J."/>
        </authorList>
    </citation>
    <scope>NUCLEOTIDE SEQUENCE [LARGE SCALE GENOMIC DNA]</scope>
    <source>
        <strain evidence="3">JCM 17388</strain>
    </source>
</reference>
<dbReference type="EMBL" id="BAABAQ010000019">
    <property type="protein sequence ID" value="GAA4208461.1"/>
    <property type="molecule type" value="Genomic_DNA"/>
</dbReference>
<dbReference type="Proteomes" id="UP001501251">
    <property type="component" value="Unassembled WGS sequence"/>
</dbReference>
<feature type="compositionally biased region" description="Basic and acidic residues" evidence="1">
    <location>
        <begin position="21"/>
        <end position="31"/>
    </location>
</feature>
<evidence type="ECO:0000313" key="2">
    <source>
        <dbReference type="EMBL" id="GAA4208461.1"/>
    </source>
</evidence>
<evidence type="ECO:0000256" key="1">
    <source>
        <dbReference type="SAM" id="MobiDB-lite"/>
    </source>
</evidence>
<name>A0ABP8BJG6_9ACTN</name>
<feature type="region of interest" description="Disordered" evidence="1">
    <location>
        <begin position="1"/>
        <end position="33"/>
    </location>
</feature>
<sequence length="75" mass="7746">MRRRGPGHDASLAAAGGRSATIRDSEFDHAGGGDPGADIAFRSFSGRKIAFRSFSGRRCRGTVVGVAGGGADLYF</sequence>
<accession>A0ABP8BJG6</accession>
<organism evidence="2 3">
    <name type="scientific">Streptosporangium oxazolinicum</name>
    <dbReference type="NCBI Taxonomy" id="909287"/>
    <lineage>
        <taxon>Bacteria</taxon>
        <taxon>Bacillati</taxon>
        <taxon>Actinomycetota</taxon>
        <taxon>Actinomycetes</taxon>
        <taxon>Streptosporangiales</taxon>
        <taxon>Streptosporangiaceae</taxon>
        <taxon>Streptosporangium</taxon>
    </lineage>
</organism>
<evidence type="ECO:0000313" key="3">
    <source>
        <dbReference type="Proteomes" id="UP001501251"/>
    </source>
</evidence>
<keyword evidence="3" id="KW-1185">Reference proteome</keyword>
<gene>
    <name evidence="2" type="ORF">GCM10022252_73570</name>
</gene>